<dbReference type="Pfam" id="PF24626">
    <property type="entry name" value="SH3_Tf2-1"/>
    <property type="match status" value="1"/>
</dbReference>
<accession>A0A371GJC3</accession>
<dbReference type="InterPro" id="IPR056924">
    <property type="entry name" value="SH3_Tf2-1"/>
</dbReference>
<proteinExistence type="predicted"/>
<evidence type="ECO:0000313" key="3">
    <source>
        <dbReference type="Proteomes" id="UP000257109"/>
    </source>
</evidence>
<sequence>MAFLRPNLRPSYMRRKLYIWKRRVNNVLNFPTREKRGRKNRFPTLRKSKLFLRGDGPFKVLQLINDNSCVLDMPQDYGGSTSFNIFDLSYFISSMEDPNLTTNSFQQGDGGGSSMNVDSLRLVEMLSLPTLVHPRPYKIQMVE</sequence>
<feature type="non-terminal residue" evidence="2">
    <location>
        <position position="1"/>
    </location>
</feature>
<dbReference type="OrthoDB" id="909585at2759"/>
<evidence type="ECO:0000259" key="1">
    <source>
        <dbReference type="Pfam" id="PF24626"/>
    </source>
</evidence>
<name>A0A371GJC3_MUCPR</name>
<dbReference type="Proteomes" id="UP000257109">
    <property type="component" value="Unassembled WGS sequence"/>
</dbReference>
<organism evidence="2 3">
    <name type="scientific">Mucuna pruriens</name>
    <name type="common">Velvet bean</name>
    <name type="synonym">Dolichos pruriens</name>
    <dbReference type="NCBI Taxonomy" id="157652"/>
    <lineage>
        <taxon>Eukaryota</taxon>
        <taxon>Viridiplantae</taxon>
        <taxon>Streptophyta</taxon>
        <taxon>Embryophyta</taxon>
        <taxon>Tracheophyta</taxon>
        <taxon>Spermatophyta</taxon>
        <taxon>Magnoliopsida</taxon>
        <taxon>eudicotyledons</taxon>
        <taxon>Gunneridae</taxon>
        <taxon>Pentapetalae</taxon>
        <taxon>rosids</taxon>
        <taxon>fabids</taxon>
        <taxon>Fabales</taxon>
        <taxon>Fabaceae</taxon>
        <taxon>Papilionoideae</taxon>
        <taxon>50 kb inversion clade</taxon>
        <taxon>NPAAA clade</taxon>
        <taxon>indigoferoid/millettioid clade</taxon>
        <taxon>Phaseoleae</taxon>
        <taxon>Mucuna</taxon>
    </lineage>
</organism>
<comment type="caution">
    <text evidence="2">The sequence shown here is derived from an EMBL/GenBank/DDBJ whole genome shotgun (WGS) entry which is preliminary data.</text>
</comment>
<dbReference type="AlphaFoldDB" id="A0A371GJC3"/>
<protein>
    <recommendedName>
        <fullName evidence="1">Tf2-1-like SH3-like domain-containing protein</fullName>
    </recommendedName>
</protein>
<keyword evidence="3" id="KW-1185">Reference proteome</keyword>
<feature type="domain" description="Tf2-1-like SH3-like" evidence="1">
    <location>
        <begin position="38"/>
        <end position="89"/>
    </location>
</feature>
<gene>
    <name evidence="2" type="ORF">CR513_27469</name>
</gene>
<evidence type="ECO:0000313" key="2">
    <source>
        <dbReference type="EMBL" id="RDX90647.1"/>
    </source>
</evidence>
<reference evidence="2" key="1">
    <citation type="submission" date="2018-05" db="EMBL/GenBank/DDBJ databases">
        <title>Draft genome of Mucuna pruriens seed.</title>
        <authorList>
            <person name="Nnadi N.E."/>
            <person name="Vos R."/>
            <person name="Hasami M.H."/>
            <person name="Devisetty U.K."/>
            <person name="Aguiy J.C."/>
        </authorList>
    </citation>
    <scope>NUCLEOTIDE SEQUENCE [LARGE SCALE GENOMIC DNA]</scope>
    <source>
        <strain evidence="2">JCA_2017</strain>
    </source>
</reference>
<dbReference type="EMBL" id="QJKJ01005334">
    <property type="protein sequence ID" value="RDX90647.1"/>
    <property type="molecule type" value="Genomic_DNA"/>
</dbReference>